<dbReference type="Pfam" id="PF13302">
    <property type="entry name" value="Acetyltransf_3"/>
    <property type="match status" value="1"/>
</dbReference>
<dbReference type="SUPFAM" id="SSF55729">
    <property type="entry name" value="Acyl-CoA N-acyltransferases (Nat)"/>
    <property type="match status" value="1"/>
</dbReference>
<dbReference type="Proteomes" id="UP000244178">
    <property type="component" value="Unassembled WGS sequence"/>
</dbReference>
<dbReference type="PANTHER" id="PTHR43792:SF1">
    <property type="entry name" value="N-ACETYLTRANSFERASE DOMAIN-CONTAINING PROTEIN"/>
    <property type="match status" value="1"/>
</dbReference>
<dbReference type="GO" id="GO:0016747">
    <property type="term" value="F:acyltransferase activity, transferring groups other than amino-acyl groups"/>
    <property type="evidence" value="ECO:0007669"/>
    <property type="project" value="InterPro"/>
</dbReference>
<dbReference type="PANTHER" id="PTHR43792">
    <property type="entry name" value="GNAT FAMILY, PUTATIVE (AFU_ORTHOLOGUE AFUA_3G00765)-RELATED-RELATED"/>
    <property type="match status" value="1"/>
</dbReference>
<feature type="domain" description="N-acetyltransferase" evidence="1">
    <location>
        <begin position="9"/>
        <end position="167"/>
    </location>
</feature>
<gene>
    <name evidence="2" type="ORF">C5U62_01345</name>
</gene>
<reference evidence="2 3" key="1">
    <citation type="submission" date="2018-03" db="EMBL/GenBank/DDBJ databases">
        <title>Draft genome sequence of the plant growth promoting rhizobacterium Pseudomonas protegens strain BNJ-SS-45 isolated from wheat (Triticum aestivum) rhizosphere.</title>
        <authorList>
            <person name="Bajpai A."/>
            <person name="Shende K."/>
            <person name="Meena N."/>
            <person name="Upadhyayula S.R."/>
            <person name="Suravajhala P."/>
            <person name="Medicherla K.M."/>
            <person name="Johri B.N."/>
        </authorList>
    </citation>
    <scope>NUCLEOTIDE SEQUENCE [LARGE SCALE GENOMIC DNA]</scope>
    <source>
        <strain evidence="2 3">BNJ-SS-45</strain>
    </source>
</reference>
<dbReference type="Gene3D" id="3.40.630.30">
    <property type="match status" value="1"/>
</dbReference>
<dbReference type="EMBL" id="PYJM01000001">
    <property type="protein sequence ID" value="PUA46653.1"/>
    <property type="molecule type" value="Genomic_DNA"/>
</dbReference>
<evidence type="ECO:0000259" key="1">
    <source>
        <dbReference type="PROSITE" id="PS51186"/>
    </source>
</evidence>
<dbReference type="InterPro" id="IPR051531">
    <property type="entry name" value="N-acetyltransferase"/>
</dbReference>
<dbReference type="PROSITE" id="PS51186">
    <property type="entry name" value="GNAT"/>
    <property type="match status" value="1"/>
</dbReference>
<comment type="caution">
    <text evidence="2">The sequence shown here is derived from an EMBL/GenBank/DDBJ whole genome shotgun (WGS) entry which is preliminary data.</text>
</comment>
<dbReference type="InterPro" id="IPR016181">
    <property type="entry name" value="Acyl_CoA_acyltransferase"/>
</dbReference>
<dbReference type="InterPro" id="IPR000182">
    <property type="entry name" value="GNAT_dom"/>
</dbReference>
<dbReference type="AlphaFoldDB" id="A0A2T6GR69"/>
<sequence length="177" mass="19943">MPLFETPRLIGRPLTRDDLPALTAILSDPLVMQYSLRGVCDEQATGQFIDWCLECYAERGTGPWALVEKSSGELVGFCGVSPEQVGEVQELNLGYRLATRFWNRGLAVEAARGVLRWVFCQWPLASVVVIIEPDHGASLRVAQKAGFSAFREIEFHQRAVRLYRMTGQQWQALCLDR</sequence>
<dbReference type="RefSeq" id="WP_060843224.1">
    <property type="nucleotide sequence ID" value="NZ_PYJM01000001.1"/>
</dbReference>
<accession>A0A2T6GR69</accession>
<protein>
    <submittedName>
        <fullName evidence="2">N-acetyltransferase</fullName>
    </submittedName>
</protein>
<evidence type="ECO:0000313" key="3">
    <source>
        <dbReference type="Proteomes" id="UP000244178"/>
    </source>
</evidence>
<proteinExistence type="predicted"/>
<keyword evidence="2" id="KW-0808">Transferase</keyword>
<evidence type="ECO:0000313" key="2">
    <source>
        <dbReference type="EMBL" id="PUA46653.1"/>
    </source>
</evidence>
<organism evidence="2 3">
    <name type="scientific">Pseudomonas protegens</name>
    <dbReference type="NCBI Taxonomy" id="380021"/>
    <lineage>
        <taxon>Bacteria</taxon>
        <taxon>Pseudomonadati</taxon>
        <taxon>Pseudomonadota</taxon>
        <taxon>Gammaproteobacteria</taxon>
        <taxon>Pseudomonadales</taxon>
        <taxon>Pseudomonadaceae</taxon>
        <taxon>Pseudomonas</taxon>
    </lineage>
</organism>
<name>A0A2T6GR69_9PSED</name>